<evidence type="ECO:0000259" key="14">
    <source>
        <dbReference type="PROSITE" id="PS50862"/>
    </source>
</evidence>
<evidence type="ECO:0000256" key="11">
    <source>
        <dbReference type="ARBA" id="ARBA00023146"/>
    </source>
</evidence>
<keyword evidence="6 13" id="KW-0479">Metal-binding</keyword>
<dbReference type="EC" id="6.1.1.20" evidence="13"/>
<dbReference type="Gene3D" id="3.30.930.10">
    <property type="entry name" value="Bira Bifunctional Protein, Domain 2"/>
    <property type="match status" value="1"/>
</dbReference>
<evidence type="ECO:0000313" key="15">
    <source>
        <dbReference type="EMBL" id="QBF23756.1"/>
    </source>
</evidence>
<comment type="cofactor">
    <cofactor evidence="13">
        <name>Mg(2+)</name>
        <dbReference type="ChEBI" id="CHEBI:18420"/>
    </cofactor>
    <text evidence="13">Binds 2 magnesium ions per tetramer.</text>
</comment>
<keyword evidence="10 13" id="KW-0648">Protein biosynthesis</keyword>
<dbReference type="InterPro" id="IPR006195">
    <property type="entry name" value="aa-tRNA-synth_II"/>
</dbReference>
<sequence length="344" mass="39764">MQTKIKNLTAQFHTSLQKNKHDLDQLMTLDKEFLGKKGILFELTQELKSLPHAQKAVAGKLINVLKQEIILTLQKEKEILQRNQLNAKLLQEEIDPTLPGLKFFQGSTHPLNQIIEQIEDLFLSLGYEIKEGNEIETDFYNFEMLNMGKGHPARAMQDSFYIDPQKLLRTHTSNVQVKEMKARQGGPLKIISPGKVYRKDDDDSTHSHQFMQLEGLVIDKNINFSHLKETLLLITKELFGTSQEIHLRPSYFPFTEPSIEVDLVITKKDGTKEYLEILGAGLVHPQVLKNANYDPEKYQGFAFGIGIERIAMIKYQIDNIRHFYTNDIRFLKQFTRNTSNNENY</sequence>
<dbReference type="GO" id="GO:0000049">
    <property type="term" value="F:tRNA binding"/>
    <property type="evidence" value="ECO:0007669"/>
    <property type="project" value="InterPro"/>
</dbReference>
<keyword evidence="9 13" id="KW-0460">Magnesium</keyword>
<dbReference type="CDD" id="cd00496">
    <property type="entry name" value="PheRS_alpha_core"/>
    <property type="match status" value="1"/>
</dbReference>
<accession>A0A4V0Z8X2</accession>
<evidence type="ECO:0000256" key="6">
    <source>
        <dbReference type="ARBA" id="ARBA00022723"/>
    </source>
</evidence>
<keyword evidence="11 13" id="KW-0030">Aminoacyl-tRNA synthetase</keyword>
<keyword evidence="5 13" id="KW-0436">Ligase</keyword>
<dbReference type="GO" id="GO:0006432">
    <property type="term" value="P:phenylalanyl-tRNA aminoacylation"/>
    <property type="evidence" value="ECO:0007669"/>
    <property type="project" value="UniProtKB-UniRule"/>
</dbReference>
<evidence type="ECO:0000256" key="10">
    <source>
        <dbReference type="ARBA" id="ARBA00022917"/>
    </source>
</evidence>
<dbReference type="InterPro" id="IPR004188">
    <property type="entry name" value="Phe-tRNA_ligase_II_N"/>
</dbReference>
<dbReference type="RefSeq" id="WP_130427476.1">
    <property type="nucleotide sequence ID" value="NZ_CP035949.1"/>
</dbReference>
<dbReference type="GO" id="GO:0005524">
    <property type="term" value="F:ATP binding"/>
    <property type="evidence" value="ECO:0007669"/>
    <property type="project" value="UniProtKB-UniRule"/>
</dbReference>
<comment type="similarity">
    <text evidence="2 13">Belongs to the class-II aminoacyl-tRNA synthetase family. Phe-tRNA synthetase alpha subunit type 1 subfamily.</text>
</comment>
<dbReference type="GO" id="GO:0000287">
    <property type="term" value="F:magnesium ion binding"/>
    <property type="evidence" value="ECO:0007669"/>
    <property type="project" value="UniProtKB-UniRule"/>
</dbReference>
<dbReference type="SUPFAM" id="SSF46589">
    <property type="entry name" value="tRNA-binding arm"/>
    <property type="match status" value="1"/>
</dbReference>
<evidence type="ECO:0000256" key="12">
    <source>
        <dbReference type="ARBA" id="ARBA00049255"/>
    </source>
</evidence>
<dbReference type="NCBIfam" id="TIGR00468">
    <property type="entry name" value="pheS"/>
    <property type="match status" value="1"/>
</dbReference>
<evidence type="ECO:0000313" key="16">
    <source>
        <dbReference type="Proteomes" id="UP000289726"/>
    </source>
</evidence>
<dbReference type="GO" id="GO:0004826">
    <property type="term" value="F:phenylalanine-tRNA ligase activity"/>
    <property type="evidence" value="ECO:0007669"/>
    <property type="project" value="UniProtKB-UniRule"/>
</dbReference>
<dbReference type="PANTHER" id="PTHR11538:SF41">
    <property type="entry name" value="PHENYLALANINE--TRNA LIGASE, MITOCHONDRIAL"/>
    <property type="match status" value="1"/>
</dbReference>
<evidence type="ECO:0000256" key="9">
    <source>
        <dbReference type="ARBA" id="ARBA00022842"/>
    </source>
</evidence>
<dbReference type="Pfam" id="PF02912">
    <property type="entry name" value="Phe_tRNA-synt_N"/>
    <property type="match status" value="1"/>
</dbReference>
<dbReference type="InterPro" id="IPR002319">
    <property type="entry name" value="Phenylalanyl-tRNA_Synthase"/>
</dbReference>
<dbReference type="PANTHER" id="PTHR11538">
    <property type="entry name" value="PHENYLALANYL-TRNA SYNTHETASE"/>
    <property type="match status" value="1"/>
</dbReference>
<dbReference type="InterPro" id="IPR010978">
    <property type="entry name" value="tRNA-bd_arm"/>
</dbReference>
<feature type="binding site" evidence="13">
    <location>
        <position position="256"/>
    </location>
    <ligand>
        <name>Mg(2+)</name>
        <dbReference type="ChEBI" id="CHEBI:18420"/>
        <note>shared with beta subunit</note>
    </ligand>
</feature>
<organism evidence="15 16">
    <name type="scientific">'Catharanthus roseus' aster yellows phytoplasma</name>
    <dbReference type="NCBI Taxonomy" id="1193712"/>
    <lineage>
        <taxon>Bacteria</taxon>
        <taxon>Bacillati</taxon>
        <taxon>Mycoplasmatota</taxon>
        <taxon>Mollicutes</taxon>
        <taxon>Acholeplasmatales</taxon>
        <taxon>Acholeplasmataceae</taxon>
        <taxon>Candidatus Phytoplasma</taxon>
        <taxon>16SrI (Aster yellows group)</taxon>
    </lineage>
</organism>
<reference evidence="15 16" key="1">
    <citation type="submission" date="2019-02" db="EMBL/GenBank/DDBJ databases">
        <title>Draft Genome Sequence of Maize Bushy Stunt-like Phytoplasma group 16SrI-B (Aster yellows) in South Africa.</title>
        <authorList>
            <person name="Coetzee B."/>
            <person name="Douglas-Smit N."/>
            <person name="Maree H.J."/>
            <person name="Burger J.T."/>
            <person name="Kruger K."/>
            <person name="Pietersen G."/>
        </authorList>
    </citation>
    <scope>NUCLEOTIDE SEQUENCE [LARGE SCALE GENOMIC DNA]</scope>
    <source>
        <strain evidence="15 16">De Villa</strain>
    </source>
</reference>
<keyword evidence="16" id="KW-1185">Reference proteome</keyword>
<keyword evidence="4 13" id="KW-0963">Cytoplasm</keyword>
<dbReference type="EMBL" id="CP035949">
    <property type="protein sequence ID" value="QBF23756.1"/>
    <property type="molecule type" value="Genomic_DNA"/>
</dbReference>
<dbReference type="AlphaFoldDB" id="A0A4V0Z8X2"/>
<evidence type="ECO:0000256" key="5">
    <source>
        <dbReference type="ARBA" id="ARBA00022598"/>
    </source>
</evidence>
<comment type="catalytic activity">
    <reaction evidence="12 13">
        <text>tRNA(Phe) + L-phenylalanine + ATP = L-phenylalanyl-tRNA(Phe) + AMP + diphosphate + H(+)</text>
        <dbReference type="Rhea" id="RHEA:19413"/>
        <dbReference type="Rhea" id="RHEA-COMP:9668"/>
        <dbReference type="Rhea" id="RHEA-COMP:9699"/>
        <dbReference type="ChEBI" id="CHEBI:15378"/>
        <dbReference type="ChEBI" id="CHEBI:30616"/>
        <dbReference type="ChEBI" id="CHEBI:33019"/>
        <dbReference type="ChEBI" id="CHEBI:58095"/>
        <dbReference type="ChEBI" id="CHEBI:78442"/>
        <dbReference type="ChEBI" id="CHEBI:78531"/>
        <dbReference type="ChEBI" id="CHEBI:456215"/>
        <dbReference type="EC" id="6.1.1.20"/>
    </reaction>
</comment>
<comment type="subcellular location">
    <subcellularLocation>
        <location evidence="1 13">Cytoplasm</location>
    </subcellularLocation>
</comment>
<evidence type="ECO:0000256" key="3">
    <source>
        <dbReference type="ARBA" id="ARBA00011209"/>
    </source>
</evidence>
<evidence type="ECO:0000256" key="13">
    <source>
        <dbReference type="HAMAP-Rule" id="MF_00281"/>
    </source>
</evidence>
<name>A0A4V0Z8X2_9MOLU</name>
<feature type="domain" description="Aminoacyl-transfer RNA synthetases class-II family profile" evidence="14">
    <location>
        <begin position="187"/>
        <end position="333"/>
    </location>
</feature>
<dbReference type="Proteomes" id="UP000289726">
    <property type="component" value="Chromosome"/>
</dbReference>
<dbReference type="InterPro" id="IPR022911">
    <property type="entry name" value="Phe_tRNA_ligase_alpha1_bac"/>
</dbReference>
<dbReference type="SUPFAM" id="SSF55681">
    <property type="entry name" value="Class II aaRS and biotin synthetases"/>
    <property type="match status" value="1"/>
</dbReference>
<dbReference type="GO" id="GO:0005737">
    <property type="term" value="C:cytoplasm"/>
    <property type="evidence" value="ECO:0007669"/>
    <property type="project" value="UniProtKB-SubCell"/>
</dbReference>
<keyword evidence="8 13" id="KW-0067">ATP-binding</keyword>
<evidence type="ECO:0000256" key="8">
    <source>
        <dbReference type="ARBA" id="ARBA00022840"/>
    </source>
</evidence>
<evidence type="ECO:0000256" key="4">
    <source>
        <dbReference type="ARBA" id="ARBA00022490"/>
    </source>
</evidence>
<comment type="subunit">
    <text evidence="3 13">Tetramer of two alpha and two beta subunits.</text>
</comment>
<evidence type="ECO:0000256" key="1">
    <source>
        <dbReference type="ARBA" id="ARBA00004496"/>
    </source>
</evidence>
<dbReference type="Pfam" id="PF01409">
    <property type="entry name" value="tRNA-synt_2d"/>
    <property type="match status" value="1"/>
</dbReference>
<protein>
    <recommendedName>
        <fullName evidence="13">Phenylalanine--tRNA ligase alpha subunit</fullName>
        <ecNumber evidence="13">6.1.1.20</ecNumber>
    </recommendedName>
    <alternativeName>
        <fullName evidence="13">Phenylalanyl-tRNA synthetase alpha subunit</fullName>
        <shortName evidence="13">PheRS</shortName>
    </alternativeName>
</protein>
<dbReference type="HAMAP" id="MF_00281">
    <property type="entry name" value="Phe_tRNA_synth_alpha1"/>
    <property type="match status" value="1"/>
</dbReference>
<proteinExistence type="inferred from homology"/>
<evidence type="ECO:0000256" key="7">
    <source>
        <dbReference type="ARBA" id="ARBA00022741"/>
    </source>
</evidence>
<keyword evidence="7 13" id="KW-0547">Nucleotide-binding</keyword>
<dbReference type="PROSITE" id="PS50862">
    <property type="entry name" value="AA_TRNA_LIGASE_II"/>
    <property type="match status" value="1"/>
</dbReference>
<dbReference type="InterPro" id="IPR004529">
    <property type="entry name" value="Phe-tRNA-synth_IIc_asu"/>
</dbReference>
<gene>
    <name evidence="13" type="primary">pheS</name>
    <name evidence="15" type="ORF">EXT02_00790</name>
</gene>
<evidence type="ECO:0000256" key="2">
    <source>
        <dbReference type="ARBA" id="ARBA00010207"/>
    </source>
</evidence>
<dbReference type="InterPro" id="IPR045864">
    <property type="entry name" value="aa-tRNA-synth_II/BPL/LPL"/>
</dbReference>